<evidence type="ECO:0000256" key="1">
    <source>
        <dbReference type="ARBA" id="ARBA00022741"/>
    </source>
</evidence>
<dbReference type="STRING" id="1442369.A0A0D2JGU8"/>
<keyword evidence="2" id="KW-0378">Hydrolase</keyword>
<dbReference type="GO" id="GO:0005524">
    <property type="term" value="F:ATP binding"/>
    <property type="evidence" value="ECO:0007669"/>
    <property type="project" value="UniProtKB-KW"/>
</dbReference>
<keyword evidence="6" id="KW-1185">Reference proteome</keyword>
<dbReference type="InterPro" id="IPR000330">
    <property type="entry name" value="SNF2_N"/>
</dbReference>
<dbReference type="RefSeq" id="XP_013275666.1">
    <property type="nucleotide sequence ID" value="XM_013420212.1"/>
</dbReference>
<dbReference type="SUPFAM" id="SSF52540">
    <property type="entry name" value="P-loop containing nucleoside triphosphate hydrolases"/>
    <property type="match status" value="1"/>
</dbReference>
<dbReference type="SMART" id="SM00490">
    <property type="entry name" value="HELICc"/>
    <property type="match status" value="1"/>
</dbReference>
<dbReference type="Proteomes" id="UP000053617">
    <property type="component" value="Unassembled WGS sequence"/>
</dbReference>
<keyword evidence="3" id="KW-0067">ATP-binding</keyword>
<dbReference type="Pfam" id="PF00271">
    <property type="entry name" value="Helicase_C"/>
    <property type="match status" value="1"/>
</dbReference>
<proteinExistence type="predicted"/>
<gene>
    <name evidence="5" type="ORF">Z518_03186</name>
</gene>
<feature type="domain" description="Helicase C-terminal" evidence="4">
    <location>
        <begin position="507"/>
        <end position="636"/>
    </location>
</feature>
<dbReference type="GO" id="GO:0005634">
    <property type="term" value="C:nucleus"/>
    <property type="evidence" value="ECO:0007669"/>
    <property type="project" value="TreeGrafter"/>
</dbReference>
<dbReference type="InterPro" id="IPR049730">
    <property type="entry name" value="SNF2/RAD54-like_C"/>
</dbReference>
<dbReference type="AlphaFoldDB" id="A0A0D2JGU8"/>
<dbReference type="EMBL" id="KN847476">
    <property type="protein sequence ID" value="KIX08530.1"/>
    <property type="molecule type" value="Genomic_DNA"/>
</dbReference>
<organism evidence="5 6">
    <name type="scientific">Rhinocladiella mackenziei CBS 650.93</name>
    <dbReference type="NCBI Taxonomy" id="1442369"/>
    <lineage>
        <taxon>Eukaryota</taxon>
        <taxon>Fungi</taxon>
        <taxon>Dikarya</taxon>
        <taxon>Ascomycota</taxon>
        <taxon>Pezizomycotina</taxon>
        <taxon>Eurotiomycetes</taxon>
        <taxon>Chaetothyriomycetidae</taxon>
        <taxon>Chaetothyriales</taxon>
        <taxon>Herpotrichiellaceae</taxon>
        <taxon>Rhinocladiella</taxon>
    </lineage>
</organism>
<name>A0A0D2JGU8_9EURO</name>
<dbReference type="Gene3D" id="3.40.50.300">
    <property type="entry name" value="P-loop containing nucleotide triphosphate hydrolases"/>
    <property type="match status" value="1"/>
</dbReference>
<evidence type="ECO:0000256" key="3">
    <source>
        <dbReference type="ARBA" id="ARBA00022840"/>
    </source>
</evidence>
<dbReference type="HOGENOM" id="CLU_000315_2_7_1"/>
<dbReference type="InterPro" id="IPR050628">
    <property type="entry name" value="SNF2_RAD54_helicase_TF"/>
</dbReference>
<dbReference type="Pfam" id="PF00176">
    <property type="entry name" value="SNF2-rel_dom"/>
    <property type="match status" value="1"/>
</dbReference>
<dbReference type="VEuPathDB" id="FungiDB:Z518_03186"/>
<evidence type="ECO:0000259" key="4">
    <source>
        <dbReference type="PROSITE" id="PS51194"/>
    </source>
</evidence>
<keyword evidence="1" id="KW-0547">Nucleotide-binding</keyword>
<evidence type="ECO:0000313" key="6">
    <source>
        <dbReference type="Proteomes" id="UP000053617"/>
    </source>
</evidence>
<dbReference type="GO" id="GO:0008094">
    <property type="term" value="F:ATP-dependent activity, acting on DNA"/>
    <property type="evidence" value="ECO:0007669"/>
    <property type="project" value="TreeGrafter"/>
</dbReference>
<reference evidence="5 6" key="1">
    <citation type="submission" date="2015-01" db="EMBL/GenBank/DDBJ databases">
        <title>The Genome Sequence of Rhinocladiella mackenzie CBS 650.93.</title>
        <authorList>
            <consortium name="The Broad Institute Genomics Platform"/>
            <person name="Cuomo C."/>
            <person name="de Hoog S."/>
            <person name="Gorbushina A."/>
            <person name="Stielow B."/>
            <person name="Teixiera M."/>
            <person name="Abouelleil A."/>
            <person name="Chapman S.B."/>
            <person name="Priest M."/>
            <person name="Young S.K."/>
            <person name="Wortman J."/>
            <person name="Nusbaum C."/>
            <person name="Birren B."/>
        </authorList>
    </citation>
    <scope>NUCLEOTIDE SEQUENCE [LARGE SCALE GENOMIC DNA]</scope>
    <source>
        <strain evidence="5 6">CBS 650.93</strain>
    </source>
</reference>
<evidence type="ECO:0000256" key="2">
    <source>
        <dbReference type="ARBA" id="ARBA00022801"/>
    </source>
</evidence>
<dbReference type="InterPro" id="IPR027417">
    <property type="entry name" value="P-loop_NTPase"/>
</dbReference>
<dbReference type="OrthoDB" id="448448at2759"/>
<sequence>MMINTAIPTTHSRTSGEVVTDLIGPRANHSTDLEDGRDPDPDTVSSISAMMICFGMLCDIVVEIVVSIESLPGEQELSWDGGVYLQHPTERYYIGKLSSTMVRILQALASEATPEFQFLLSSRQLPARSQNARPNTSSSIRAVATDRSLSIIVYGPREMATSVEDWLGSIKMYLQVPRGCNRDVPYRNPQCLASNQDFTIYTSQLSSDFSQHQTENQDRYTDPFLDLYNDSVLEEACQPYTVASKLHSHQRQALTFLIQREKGWDYTGTKSDFWKSHIDSFVFFRFLGVYPYNEWKTFDEQILRPWKTKMDESALKRLQSIMKAITIRRPRSVITLPDRREHTEMIHFTTEERTIYEKARSGVIEVLNNAMSIDQSGSVYLNAFQRINDLRYMCNHGISPRRHKDNAGAVNMLGPAITDVLDGGLAAWDTGTEVLCVNCGADLVEEEANDQNLMASGYVPSSLPSSVCRNCLQHGRQQAPLTPSPSCLSSGYSTPRSPTILQQPSSKIKALLAQIHQLPSHDKCVVFSYWTSSLDAVQEVLVRSGIGFTRYDGKLGRSKRSQLLKDFAEDTSLRVFLVSISCGGQGLDLTSANHAFLLEPQWNPMLEEQAMARVHRLGQKKAVHLVRFVVENTCLR</sequence>
<dbReference type="PROSITE" id="PS51194">
    <property type="entry name" value="HELICASE_CTER"/>
    <property type="match status" value="1"/>
</dbReference>
<dbReference type="PANTHER" id="PTHR45626:SF22">
    <property type="entry name" value="DNA REPAIR PROTEIN RAD5"/>
    <property type="match status" value="1"/>
</dbReference>
<evidence type="ECO:0000313" key="5">
    <source>
        <dbReference type="EMBL" id="KIX08530.1"/>
    </source>
</evidence>
<dbReference type="GeneID" id="25291257"/>
<dbReference type="PANTHER" id="PTHR45626">
    <property type="entry name" value="TRANSCRIPTION TERMINATION FACTOR 2-RELATED"/>
    <property type="match status" value="1"/>
</dbReference>
<dbReference type="GO" id="GO:0006281">
    <property type="term" value="P:DNA repair"/>
    <property type="evidence" value="ECO:0007669"/>
    <property type="project" value="TreeGrafter"/>
</dbReference>
<dbReference type="CDD" id="cd18793">
    <property type="entry name" value="SF2_C_SNF"/>
    <property type="match status" value="1"/>
</dbReference>
<protein>
    <recommendedName>
        <fullName evidence="4">Helicase C-terminal domain-containing protein</fullName>
    </recommendedName>
</protein>
<accession>A0A0D2JGU8</accession>
<dbReference type="InterPro" id="IPR001650">
    <property type="entry name" value="Helicase_C-like"/>
</dbReference>
<dbReference type="GO" id="GO:0016787">
    <property type="term" value="F:hydrolase activity"/>
    <property type="evidence" value="ECO:0007669"/>
    <property type="project" value="UniProtKB-KW"/>
</dbReference>